<reference evidence="1" key="1">
    <citation type="submission" date="2023-03" db="EMBL/GenBank/DDBJ databases">
        <title>Massive genome expansion in bonnet fungi (Mycena s.s.) driven by repeated elements and novel gene families across ecological guilds.</title>
        <authorList>
            <consortium name="Lawrence Berkeley National Laboratory"/>
            <person name="Harder C.B."/>
            <person name="Miyauchi S."/>
            <person name="Viragh M."/>
            <person name="Kuo A."/>
            <person name="Thoen E."/>
            <person name="Andreopoulos B."/>
            <person name="Lu D."/>
            <person name="Skrede I."/>
            <person name="Drula E."/>
            <person name="Henrissat B."/>
            <person name="Morin E."/>
            <person name="Kohler A."/>
            <person name="Barry K."/>
            <person name="LaButti K."/>
            <person name="Morin E."/>
            <person name="Salamov A."/>
            <person name="Lipzen A."/>
            <person name="Mereny Z."/>
            <person name="Hegedus B."/>
            <person name="Baldrian P."/>
            <person name="Stursova M."/>
            <person name="Weitz H."/>
            <person name="Taylor A."/>
            <person name="Grigoriev I.V."/>
            <person name="Nagy L.G."/>
            <person name="Martin F."/>
            <person name="Kauserud H."/>
        </authorList>
    </citation>
    <scope>NUCLEOTIDE SEQUENCE</scope>
    <source>
        <strain evidence="1">CBHHK002</strain>
    </source>
</reference>
<evidence type="ECO:0000313" key="1">
    <source>
        <dbReference type="EMBL" id="KAJ7362700.1"/>
    </source>
</evidence>
<feature type="non-terminal residue" evidence="1">
    <location>
        <position position="181"/>
    </location>
</feature>
<proteinExistence type="predicted"/>
<sequence length="181" mass="20982">YIRLWMNARTLKLRLRERLRARKFEMDVVECAYRRLMNDSKLHAHTESAVKHCEPTITKIAAEYNKLCGQLAKLIKDGKAPAGSTAPLPIPPKGLWQLEVDDVIFLDVGLDDADDNDGEPLSWLCDEQVRVWIKGMLQLDWSYEEDTWLWRETMALQVWFGEEWQLSREVIERAGTSSGMC</sequence>
<protein>
    <submittedName>
        <fullName evidence="1">Uncharacterized protein</fullName>
    </submittedName>
</protein>
<evidence type="ECO:0000313" key="2">
    <source>
        <dbReference type="Proteomes" id="UP001218218"/>
    </source>
</evidence>
<dbReference type="Proteomes" id="UP001218218">
    <property type="component" value="Unassembled WGS sequence"/>
</dbReference>
<keyword evidence="2" id="KW-1185">Reference proteome</keyword>
<dbReference type="EMBL" id="JARIHO010000004">
    <property type="protein sequence ID" value="KAJ7362700.1"/>
    <property type="molecule type" value="Genomic_DNA"/>
</dbReference>
<dbReference type="AlphaFoldDB" id="A0AAD7F2Q7"/>
<comment type="caution">
    <text evidence="1">The sequence shown here is derived from an EMBL/GenBank/DDBJ whole genome shotgun (WGS) entry which is preliminary data.</text>
</comment>
<accession>A0AAD7F2Q7</accession>
<name>A0AAD7F2Q7_9AGAR</name>
<organism evidence="1 2">
    <name type="scientific">Mycena albidolilacea</name>
    <dbReference type="NCBI Taxonomy" id="1033008"/>
    <lineage>
        <taxon>Eukaryota</taxon>
        <taxon>Fungi</taxon>
        <taxon>Dikarya</taxon>
        <taxon>Basidiomycota</taxon>
        <taxon>Agaricomycotina</taxon>
        <taxon>Agaricomycetes</taxon>
        <taxon>Agaricomycetidae</taxon>
        <taxon>Agaricales</taxon>
        <taxon>Marasmiineae</taxon>
        <taxon>Mycenaceae</taxon>
        <taxon>Mycena</taxon>
    </lineage>
</organism>
<gene>
    <name evidence="1" type="ORF">DFH08DRAFT_682797</name>
</gene>